<protein>
    <submittedName>
        <fullName evidence="2">Basal cell adhesion molecule</fullName>
    </submittedName>
</protein>
<dbReference type="Antibodypedia" id="17750">
    <property type="antibodies" value="439 antibodies from 37 providers"/>
</dbReference>
<organism evidence="2 4">
    <name type="scientific">Mus musculus</name>
    <name type="common">Mouse</name>
    <dbReference type="NCBI Taxonomy" id="10090"/>
    <lineage>
        <taxon>Eukaryota</taxon>
        <taxon>Metazoa</taxon>
        <taxon>Chordata</taxon>
        <taxon>Craniata</taxon>
        <taxon>Vertebrata</taxon>
        <taxon>Euteleostomi</taxon>
        <taxon>Mammalia</taxon>
        <taxon>Eutheria</taxon>
        <taxon>Euarchontoglires</taxon>
        <taxon>Glires</taxon>
        <taxon>Rodentia</taxon>
        <taxon>Myomorpha</taxon>
        <taxon>Muroidea</taxon>
        <taxon>Muridae</taxon>
        <taxon>Murinae</taxon>
        <taxon>Mus</taxon>
        <taxon>Mus</taxon>
    </lineage>
</organism>
<reference evidence="2" key="3">
    <citation type="submission" date="2025-08" db="UniProtKB">
        <authorList>
            <consortium name="Ensembl"/>
        </authorList>
    </citation>
    <scope>IDENTIFICATION</scope>
    <source>
        <strain evidence="2">C57BL/6J</strain>
    </source>
</reference>
<dbReference type="MGI" id="MGI:1929940">
    <property type="gene designation" value="Bcam"/>
</dbReference>
<reference evidence="2" key="4">
    <citation type="submission" date="2025-09" db="UniProtKB">
        <authorList>
            <consortium name="Ensembl"/>
        </authorList>
    </citation>
    <scope>IDENTIFICATION</scope>
    <source>
        <strain evidence="2">C57BL/6J</strain>
    </source>
</reference>
<dbReference type="Proteomes" id="UP000000589">
    <property type="component" value="Chromosome 7"/>
</dbReference>
<dbReference type="AGR" id="MGI:1929940"/>
<dbReference type="AlphaFoldDB" id="D6RE44"/>
<dbReference type="ExpressionAtlas" id="D6RE44">
    <property type="expression patterns" value="baseline and differential"/>
</dbReference>
<proteinExistence type="predicted"/>
<dbReference type="VEuPathDB" id="HostDB:ENSMUSG00000002980"/>
<evidence type="ECO:0000313" key="4">
    <source>
        <dbReference type="Proteomes" id="UP000000589"/>
    </source>
</evidence>
<evidence type="ECO:0000313" key="3">
    <source>
        <dbReference type="MGI" id="MGI:1929940"/>
    </source>
</evidence>
<keyword evidence="4" id="KW-1185">Reference proteome</keyword>
<gene>
    <name evidence="2 3" type="primary">Bcam</name>
</gene>
<sequence>MEPPDARAGLLWLTFLLSGYSGPSLTSAQVTHLTLFKLLWCPG</sequence>
<reference evidence="2 4" key="2">
    <citation type="journal article" date="2011" name="PLoS Biol.">
        <title>Modernizing reference genome assemblies.</title>
        <authorList>
            <person name="Church D.M."/>
            <person name="Schneider V.A."/>
            <person name="Graves T."/>
            <person name="Auger K."/>
            <person name="Cunningham F."/>
            <person name="Bouk N."/>
            <person name="Chen H.C."/>
            <person name="Agarwala R."/>
            <person name="McLaren W.M."/>
            <person name="Ritchie G.R."/>
            <person name="Albracht D."/>
            <person name="Kremitzki M."/>
            <person name="Rock S."/>
            <person name="Kotkiewicz H."/>
            <person name="Kremitzki C."/>
            <person name="Wollam A."/>
            <person name="Trani L."/>
            <person name="Fulton L."/>
            <person name="Fulton R."/>
            <person name="Matthews L."/>
            <person name="Whitehead S."/>
            <person name="Chow W."/>
            <person name="Torrance J."/>
            <person name="Dunn M."/>
            <person name="Harden G."/>
            <person name="Threadgold G."/>
            <person name="Wood J."/>
            <person name="Collins J."/>
            <person name="Heath P."/>
            <person name="Griffiths G."/>
            <person name="Pelan S."/>
            <person name="Grafham D."/>
            <person name="Eichler E.E."/>
            <person name="Weinstock G."/>
            <person name="Mardis E.R."/>
            <person name="Wilson R.K."/>
            <person name="Howe K."/>
            <person name="Flicek P."/>
            <person name="Hubbard T."/>
        </authorList>
    </citation>
    <scope>NUCLEOTIDE SEQUENCE [LARGE SCALE GENOMIC DNA]</scope>
    <source>
        <strain evidence="2 4">C57BL/6J</strain>
    </source>
</reference>
<feature type="chain" id="PRO_5003087620" evidence="1">
    <location>
        <begin position="29"/>
        <end position="43"/>
    </location>
</feature>
<reference evidence="2 4" key="1">
    <citation type="journal article" date="2009" name="PLoS Biol.">
        <title>Lineage-specific biology revealed by a finished genome assembly of the mouse.</title>
        <authorList>
            <consortium name="Mouse Genome Sequencing Consortium"/>
            <person name="Church D.M."/>
            <person name="Goodstadt L."/>
            <person name="Hillier L.W."/>
            <person name="Zody M.C."/>
            <person name="Goldstein S."/>
            <person name="She X."/>
            <person name="Bult C.J."/>
            <person name="Agarwala R."/>
            <person name="Cherry J.L."/>
            <person name="DiCuccio M."/>
            <person name="Hlavina W."/>
            <person name="Kapustin Y."/>
            <person name="Meric P."/>
            <person name="Maglott D."/>
            <person name="Birtle Z."/>
            <person name="Marques A.C."/>
            <person name="Graves T."/>
            <person name="Zhou S."/>
            <person name="Teague B."/>
            <person name="Potamousis K."/>
            <person name="Churas C."/>
            <person name="Place M."/>
            <person name="Herschleb J."/>
            <person name="Runnheim R."/>
            <person name="Forrest D."/>
            <person name="Amos-Landgraf J."/>
            <person name="Schwartz D.C."/>
            <person name="Cheng Z."/>
            <person name="Lindblad-Toh K."/>
            <person name="Eichler E.E."/>
            <person name="Ponting C.P."/>
        </authorList>
    </citation>
    <scope>NUCLEOTIDE SEQUENCE [LARGE SCALE GENOMIC DNA]</scope>
    <source>
        <strain evidence="2 4">C57BL/6J</strain>
    </source>
</reference>
<dbReference type="HOGENOM" id="CLU_3241981_0_0_1"/>
<evidence type="ECO:0000313" key="2">
    <source>
        <dbReference type="Ensembl" id="ENSMUSP00000117998.2"/>
    </source>
</evidence>
<evidence type="ECO:0000256" key="1">
    <source>
        <dbReference type="SAM" id="SignalP"/>
    </source>
</evidence>
<feature type="signal peptide" evidence="1">
    <location>
        <begin position="1"/>
        <end position="28"/>
    </location>
</feature>
<accession>D6RE44</accession>
<name>D6RE44_MOUSE</name>
<keyword evidence="1" id="KW-0732">Signal</keyword>
<dbReference type="Ensembl" id="ENSMUST00000133427.2">
    <property type="protein sequence ID" value="ENSMUSP00000117998.2"/>
    <property type="gene ID" value="ENSMUSG00000002980.15"/>
</dbReference>
<dbReference type="GeneTree" id="ENSGT00940000161038"/>
<dbReference type="Bgee" id="ENSMUSG00000002980">
    <property type="expression patterns" value="Expressed in interventricular septum and 137 other cell types or tissues"/>
</dbReference>